<dbReference type="EMBL" id="JAPNKA010000001">
    <property type="protein sequence ID" value="MCY1072874.1"/>
    <property type="molecule type" value="Genomic_DNA"/>
</dbReference>
<protein>
    <submittedName>
        <fullName evidence="4">DUF4091 domain-containing protein</fullName>
    </submittedName>
</protein>
<evidence type="ECO:0000256" key="1">
    <source>
        <dbReference type="SAM" id="MobiDB-lite"/>
    </source>
</evidence>
<dbReference type="Pfam" id="PF13320">
    <property type="entry name" value="GH123_cat"/>
    <property type="match status" value="1"/>
</dbReference>
<organism evidence="4 5">
    <name type="scientific">Archangium lansingense</name>
    <dbReference type="NCBI Taxonomy" id="2995310"/>
    <lineage>
        <taxon>Bacteria</taxon>
        <taxon>Pseudomonadati</taxon>
        <taxon>Myxococcota</taxon>
        <taxon>Myxococcia</taxon>
        <taxon>Myxococcales</taxon>
        <taxon>Cystobacterineae</taxon>
        <taxon>Archangiaceae</taxon>
        <taxon>Archangium</taxon>
    </lineage>
</organism>
<evidence type="ECO:0000259" key="2">
    <source>
        <dbReference type="Pfam" id="PF13320"/>
    </source>
</evidence>
<dbReference type="Pfam" id="PF22680">
    <property type="entry name" value="Glyco_hydro_123_N_2"/>
    <property type="match status" value="1"/>
</dbReference>
<feature type="compositionally biased region" description="Low complexity" evidence="1">
    <location>
        <begin position="536"/>
        <end position="547"/>
    </location>
</feature>
<dbReference type="Proteomes" id="UP001207654">
    <property type="component" value="Unassembled WGS sequence"/>
</dbReference>
<feature type="region of interest" description="Disordered" evidence="1">
    <location>
        <begin position="521"/>
        <end position="579"/>
    </location>
</feature>
<gene>
    <name evidence="4" type="ORF">OV287_00125</name>
</gene>
<dbReference type="InterPro" id="IPR025150">
    <property type="entry name" value="GH123_cat"/>
</dbReference>
<comment type="caution">
    <text evidence="4">The sequence shown here is derived from an EMBL/GenBank/DDBJ whole genome shotgun (WGS) entry which is preliminary data.</text>
</comment>
<accession>A0ABT3ZUY1</accession>
<feature type="domain" description="Glycoside hydrolase 123 N-terminal" evidence="3">
    <location>
        <begin position="12"/>
        <end position="137"/>
    </location>
</feature>
<feature type="domain" description="Glycoside hydrolase 123 catalytic" evidence="2">
    <location>
        <begin position="260"/>
        <end position="474"/>
    </location>
</feature>
<proteinExistence type="predicted"/>
<evidence type="ECO:0000313" key="5">
    <source>
        <dbReference type="Proteomes" id="UP001207654"/>
    </source>
</evidence>
<feature type="compositionally biased region" description="Basic residues" evidence="1">
    <location>
        <begin position="615"/>
        <end position="625"/>
    </location>
</feature>
<evidence type="ECO:0000259" key="3">
    <source>
        <dbReference type="Pfam" id="PF22680"/>
    </source>
</evidence>
<feature type="region of interest" description="Disordered" evidence="1">
    <location>
        <begin position="601"/>
        <end position="625"/>
    </location>
</feature>
<sequence>MVKVRPDTAPRALSEEIHLTAARNEFVSFQVALHGGDSGLRGVRASLPSLDGPARISGPEVTLYREDFLTTRQPSTPDTPVGRWPDALVPDVDELANETRTAFPFDVPARESRAIWVDVLVPMDAPPGDYLGTVEVTSDGLRENVPVRLTVVDALLPSTPSLATAFLLWSPHVCRAHTGRTDCSRQELEPLLARYQRLALEHRVTLSSAFPRVSGAATWDVPDWASFDATWGPFLDGTAPSRLPGARMTSLEYLGEYSPQALADFATHFRERGWLERAYAYVGDEPPFGTPWPEIRERATLVKQVAPGLRVLLTTNIQQLRKERMEELVDLPVPLINHMDGTSAQYSEFLSQPGKELWLYQSCMSHGCEYGTNAPENKPGAGWPSYMLDRSAAKARALEWLSFLSGATGELYYQTVGMLSSAWEDQFRFNGNGEGTLFFPGTPQRIGGATDVPVASLRLKLIRQGVQDYEWLKLVSDAGDPDFARQVARELLPSASRVTDDGAAFDRARLRLVHRYVELTGQRSPDGGSADGGSADGDSADGGSADGDSTDGHSTDGRSAPATLSEEPDATATGGCSTGGGTSALAGVLALAALAFSARRRAHAHARVTTGRAGPRSRGRATRYS</sequence>
<name>A0ABT3ZUY1_9BACT</name>
<evidence type="ECO:0000313" key="4">
    <source>
        <dbReference type="EMBL" id="MCY1072874.1"/>
    </source>
</evidence>
<reference evidence="4 5" key="1">
    <citation type="submission" date="2022-11" db="EMBL/GenBank/DDBJ databases">
        <title>Minimal conservation of predation-associated metabolite biosynthetic gene clusters underscores biosynthetic potential of Myxococcota including descriptions for ten novel species: Archangium lansinium sp. nov., Myxococcus landrumus sp. nov., Nannocystis bai.</title>
        <authorList>
            <person name="Ahearne A."/>
            <person name="Stevens C."/>
            <person name="Phillips K."/>
        </authorList>
    </citation>
    <scope>NUCLEOTIDE SEQUENCE [LARGE SCALE GENOMIC DNA]</scope>
    <source>
        <strain evidence="4 5">MIWBW</strain>
    </source>
</reference>
<dbReference type="RefSeq" id="WP_267531897.1">
    <property type="nucleotide sequence ID" value="NZ_JAPNKA010000001.1"/>
</dbReference>
<dbReference type="InterPro" id="IPR053850">
    <property type="entry name" value="Glyco_hydro_123_N_2"/>
</dbReference>
<keyword evidence="5" id="KW-1185">Reference proteome</keyword>